<comment type="caution">
    <text evidence="2">The sequence shown here is derived from an EMBL/GenBank/DDBJ whole genome shotgun (WGS) entry which is preliminary data.</text>
</comment>
<dbReference type="GO" id="GO:0003723">
    <property type="term" value="F:RNA binding"/>
    <property type="evidence" value="ECO:0007669"/>
    <property type="project" value="InterPro"/>
</dbReference>
<dbReference type="InterPro" id="IPR021099">
    <property type="entry name" value="PORR_domain"/>
</dbReference>
<dbReference type="EMBL" id="LEKV01000001">
    <property type="protein sequence ID" value="KVI12490.1"/>
    <property type="molecule type" value="Genomic_DNA"/>
</dbReference>
<dbReference type="Pfam" id="PF11955">
    <property type="entry name" value="PORR"/>
    <property type="match status" value="1"/>
</dbReference>
<protein>
    <submittedName>
        <fullName evidence="2">Plant organelle RNA recognition domain-containing protein</fullName>
    </submittedName>
</protein>
<dbReference type="STRING" id="59895.A0A103YNY2"/>
<evidence type="ECO:0000313" key="2">
    <source>
        <dbReference type="EMBL" id="KVI12490.1"/>
    </source>
</evidence>
<dbReference type="Proteomes" id="UP000243975">
    <property type="component" value="Unassembled WGS sequence"/>
</dbReference>
<evidence type="ECO:0000259" key="1">
    <source>
        <dbReference type="Pfam" id="PF11955"/>
    </source>
</evidence>
<dbReference type="Gramene" id="KVI12490">
    <property type="protein sequence ID" value="KVI12490"/>
    <property type="gene ID" value="Ccrd_009137"/>
</dbReference>
<organism evidence="2 3">
    <name type="scientific">Cynara cardunculus var. scolymus</name>
    <name type="common">Globe artichoke</name>
    <name type="synonym">Cynara scolymus</name>
    <dbReference type="NCBI Taxonomy" id="59895"/>
    <lineage>
        <taxon>Eukaryota</taxon>
        <taxon>Viridiplantae</taxon>
        <taxon>Streptophyta</taxon>
        <taxon>Embryophyta</taxon>
        <taxon>Tracheophyta</taxon>
        <taxon>Spermatophyta</taxon>
        <taxon>Magnoliopsida</taxon>
        <taxon>eudicotyledons</taxon>
        <taxon>Gunneridae</taxon>
        <taxon>Pentapetalae</taxon>
        <taxon>asterids</taxon>
        <taxon>campanulids</taxon>
        <taxon>Asterales</taxon>
        <taxon>Asteraceae</taxon>
        <taxon>Carduoideae</taxon>
        <taxon>Cardueae</taxon>
        <taxon>Carduinae</taxon>
        <taxon>Cynara</taxon>
    </lineage>
</organism>
<gene>
    <name evidence="2" type="ORF">Ccrd_009137</name>
</gene>
<dbReference type="OMA" id="FPNDFMV"/>
<feature type="domain" description="PORR" evidence="1">
    <location>
        <begin position="105"/>
        <end position="434"/>
    </location>
</feature>
<name>A0A103YNY2_CYNCS</name>
<dbReference type="PANTHER" id="PTHR31476">
    <property type="entry name" value="PROTEIN WHAT'S THIS FACTOR 1 HOMOLOG, CHLOROPLASTIC"/>
    <property type="match status" value="1"/>
</dbReference>
<dbReference type="PANTHER" id="PTHR31476:SF3">
    <property type="entry name" value="UBIQUITIN CARBOXYL-TERMINAL HYDROLASE FAMILY PROTEIN"/>
    <property type="match status" value="1"/>
</dbReference>
<sequence length="472" mass="55294">MGGNHGRPRPTASFLVQRSRLQSRSWHLLTQSIPIDQRAVVRAFLNQKIQIPSRNCFNQSFLIKGMFFQSHTICSCFNASRNSIGIRVWYQFTASISSLKVVWRKDQKLDQAIQNDKSWRQCAKVVKEVLNEPGQVIPLRYLEKRRERLRLPIKIQTFLSRNPGLFDVYYDRIKPKTEPVKFLRFSDRLQRVLDEEERIYLENEPLIVAKLCKLLMMAKNNVVNAEKLVHVKREFGFPNDLMVNLIPKYPEHFKLIGSPGEGNSFLELVSWNPIFAKSVIEQRADEESELTGIKIRPSFNWKLPKGFLIRKEMREWIRDWMELPYISPYDDASNFDQASQEMEKRTVGVFHELLSLSLYKRIPVPILGKFTEEYRFSNAFSSVFTRHSGIFYMSLKGGIKTAMLREAYKGDELIDRDPLLEINDNFIELLAEGHEQREEQLKLQKEAVQNDMEMVAMRNNPELTESEELYSS</sequence>
<reference evidence="2 3" key="1">
    <citation type="journal article" date="2016" name="Sci. Rep.">
        <title>The genome sequence of the outbreeding globe artichoke constructed de novo incorporating a phase-aware low-pass sequencing strategy of F1 progeny.</title>
        <authorList>
            <person name="Scaglione D."/>
            <person name="Reyes-Chin-Wo S."/>
            <person name="Acquadro A."/>
            <person name="Froenicke L."/>
            <person name="Portis E."/>
            <person name="Beitel C."/>
            <person name="Tirone M."/>
            <person name="Mauro R."/>
            <person name="Lo Monaco A."/>
            <person name="Mauromicale G."/>
            <person name="Faccioli P."/>
            <person name="Cattivelli L."/>
            <person name="Rieseberg L."/>
            <person name="Michelmore R."/>
            <person name="Lanteri S."/>
        </authorList>
    </citation>
    <scope>NUCLEOTIDE SEQUENCE [LARGE SCALE GENOMIC DNA]</scope>
    <source>
        <strain evidence="2">2C</strain>
    </source>
</reference>
<dbReference type="AlphaFoldDB" id="A0A103YNY2"/>
<evidence type="ECO:0000313" key="3">
    <source>
        <dbReference type="Proteomes" id="UP000243975"/>
    </source>
</evidence>
<accession>A0A103YNY2</accession>
<dbReference type="InterPro" id="IPR045040">
    <property type="entry name" value="PORR_fam"/>
</dbReference>
<proteinExistence type="predicted"/>
<keyword evidence="3" id="KW-1185">Reference proteome</keyword>